<reference evidence="2 3" key="1">
    <citation type="submission" date="2019-09" db="EMBL/GenBank/DDBJ databases">
        <title>NBRP : Genome information of microbial organism related human and environment.</title>
        <authorList>
            <person name="Hattori M."/>
            <person name="Oshima K."/>
            <person name="Inaba H."/>
            <person name="Suda W."/>
            <person name="Sakamoto M."/>
            <person name="Iino T."/>
            <person name="Kitahara M."/>
            <person name="Oshida Y."/>
            <person name="Iida T."/>
            <person name="Kudo T."/>
            <person name="Itoh T."/>
            <person name="Ohkuma M."/>
        </authorList>
    </citation>
    <scope>NUCLEOTIDE SEQUENCE [LARGE SCALE GENOMIC DNA]</scope>
    <source>
        <strain evidence="2 3">Q-1</strain>
    </source>
</reference>
<feature type="compositionally biased region" description="Basic residues" evidence="1">
    <location>
        <begin position="13"/>
        <end position="24"/>
    </location>
</feature>
<evidence type="ECO:0000256" key="1">
    <source>
        <dbReference type="SAM" id="MobiDB-lite"/>
    </source>
</evidence>
<evidence type="ECO:0000313" key="3">
    <source>
        <dbReference type="Proteomes" id="UP000324996"/>
    </source>
</evidence>
<accession>A0A5A7N2G7</accession>
<keyword evidence="3" id="KW-1185">Reference proteome</keyword>
<gene>
    <name evidence="2" type="ORF">JCM17846_01630</name>
</gene>
<dbReference type="EMBL" id="BKCN01000001">
    <property type="protein sequence ID" value="GER02481.1"/>
    <property type="molecule type" value="Genomic_DNA"/>
</dbReference>
<dbReference type="AlphaFoldDB" id="A0A5A7N2G7"/>
<protein>
    <submittedName>
        <fullName evidence="2">Uncharacterized protein</fullName>
    </submittedName>
</protein>
<evidence type="ECO:0000313" key="2">
    <source>
        <dbReference type="EMBL" id="GER02481.1"/>
    </source>
</evidence>
<sequence length="62" mass="7103">MRSRGQSPASYKPKTHQAINRHSRARENDDKGPGWPFPLIGNSLYRLRQRLPAMVGQRMNDG</sequence>
<name>A0A5A7N2G7_9PROT</name>
<feature type="region of interest" description="Disordered" evidence="1">
    <location>
        <begin position="1"/>
        <end position="35"/>
    </location>
</feature>
<proteinExistence type="predicted"/>
<dbReference type="Proteomes" id="UP000324996">
    <property type="component" value="Unassembled WGS sequence"/>
</dbReference>
<organism evidence="2 3">
    <name type="scientific">Iodidimonas nitroreducens</name>
    <dbReference type="NCBI Taxonomy" id="1236968"/>
    <lineage>
        <taxon>Bacteria</taxon>
        <taxon>Pseudomonadati</taxon>
        <taxon>Pseudomonadota</taxon>
        <taxon>Alphaproteobacteria</taxon>
        <taxon>Iodidimonadales</taxon>
        <taxon>Iodidimonadaceae</taxon>
        <taxon>Iodidimonas</taxon>
    </lineage>
</organism>
<comment type="caution">
    <text evidence="2">The sequence shown here is derived from an EMBL/GenBank/DDBJ whole genome shotgun (WGS) entry which is preliminary data.</text>
</comment>